<comment type="caution">
    <text evidence="14">The sequence shown here is derived from an EMBL/GenBank/DDBJ whole genome shotgun (WGS) entry which is preliminary data.</text>
</comment>
<gene>
    <name evidence="12" type="primary">nuoA</name>
    <name evidence="14" type="ORF">HLH35_09965</name>
</gene>
<organism evidence="14 15">
    <name type="scientific">Gluconacetobacter asukensis</name>
    <dbReference type="NCBI Taxonomy" id="1017181"/>
    <lineage>
        <taxon>Bacteria</taxon>
        <taxon>Pseudomonadati</taxon>
        <taxon>Pseudomonadota</taxon>
        <taxon>Alphaproteobacteria</taxon>
        <taxon>Acetobacterales</taxon>
        <taxon>Acetobacteraceae</taxon>
        <taxon>Gluconacetobacter</taxon>
    </lineage>
</organism>
<feature type="transmembrane region" description="Helical" evidence="12">
    <location>
        <begin position="98"/>
        <end position="116"/>
    </location>
</feature>
<dbReference type="GO" id="GO:0005886">
    <property type="term" value="C:plasma membrane"/>
    <property type="evidence" value="ECO:0007669"/>
    <property type="project" value="UniProtKB-SubCell"/>
</dbReference>
<evidence type="ECO:0000256" key="9">
    <source>
        <dbReference type="ARBA" id="ARBA00023027"/>
    </source>
</evidence>
<comment type="subcellular location">
    <subcellularLocation>
        <location evidence="12 13">Cell membrane</location>
        <topology evidence="12 13">Multi-pass membrane protein</topology>
    </subcellularLocation>
    <subcellularLocation>
        <location evidence="1">Membrane</location>
        <topology evidence="1">Multi-pass membrane protein</topology>
    </subcellularLocation>
</comment>
<protein>
    <recommendedName>
        <fullName evidence="12">NADH-quinone oxidoreductase subunit A</fullName>
        <ecNumber evidence="12">7.1.1.-</ecNumber>
    </recommendedName>
    <alternativeName>
        <fullName evidence="12">NADH dehydrogenase I subunit A</fullName>
    </alternativeName>
    <alternativeName>
        <fullName evidence="12">NDH-1 subunit A</fullName>
    </alternativeName>
    <alternativeName>
        <fullName evidence="12">NUO1</fullName>
    </alternativeName>
</protein>
<dbReference type="GO" id="GO:0050136">
    <property type="term" value="F:NADH dehydrogenase (quinone) (non-electrogenic) activity"/>
    <property type="evidence" value="ECO:0007669"/>
    <property type="project" value="UniProtKB-UniRule"/>
</dbReference>
<evidence type="ECO:0000256" key="10">
    <source>
        <dbReference type="ARBA" id="ARBA00023075"/>
    </source>
</evidence>
<comment type="catalytic activity">
    <reaction evidence="12 13">
        <text>a quinone + NADH + 5 H(+)(in) = a quinol + NAD(+) + 4 H(+)(out)</text>
        <dbReference type="Rhea" id="RHEA:57888"/>
        <dbReference type="ChEBI" id="CHEBI:15378"/>
        <dbReference type="ChEBI" id="CHEBI:24646"/>
        <dbReference type="ChEBI" id="CHEBI:57540"/>
        <dbReference type="ChEBI" id="CHEBI:57945"/>
        <dbReference type="ChEBI" id="CHEBI:132124"/>
    </reaction>
</comment>
<keyword evidence="8 12" id="KW-1133">Transmembrane helix</keyword>
<feature type="transmembrane region" description="Helical" evidence="12">
    <location>
        <begin position="65"/>
        <end position="86"/>
    </location>
</feature>
<dbReference type="GO" id="GO:0030964">
    <property type="term" value="C:NADH dehydrogenase complex"/>
    <property type="evidence" value="ECO:0007669"/>
    <property type="project" value="TreeGrafter"/>
</dbReference>
<evidence type="ECO:0000313" key="15">
    <source>
        <dbReference type="Proteomes" id="UP000577891"/>
    </source>
</evidence>
<dbReference type="GO" id="GO:0048038">
    <property type="term" value="F:quinone binding"/>
    <property type="evidence" value="ECO:0007669"/>
    <property type="project" value="UniProtKB-KW"/>
</dbReference>
<dbReference type="EMBL" id="JABEQE010000007">
    <property type="protein sequence ID" value="MBB2172434.1"/>
    <property type="molecule type" value="Genomic_DNA"/>
</dbReference>
<evidence type="ECO:0000256" key="4">
    <source>
        <dbReference type="ARBA" id="ARBA00022475"/>
    </source>
</evidence>
<evidence type="ECO:0000256" key="2">
    <source>
        <dbReference type="ARBA" id="ARBA00008472"/>
    </source>
</evidence>
<keyword evidence="6 12" id="KW-0874">Quinone</keyword>
<evidence type="ECO:0000256" key="5">
    <source>
        <dbReference type="ARBA" id="ARBA00022692"/>
    </source>
</evidence>
<evidence type="ECO:0000256" key="11">
    <source>
        <dbReference type="ARBA" id="ARBA00023136"/>
    </source>
</evidence>
<dbReference type="Gene3D" id="1.20.58.1610">
    <property type="entry name" value="NADH:ubiquinone/plastoquinone oxidoreductase, chain 3"/>
    <property type="match status" value="1"/>
</dbReference>
<keyword evidence="4 12" id="KW-1003">Cell membrane</keyword>
<dbReference type="InterPro" id="IPR000440">
    <property type="entry name" value="NADH_UbQ/plastoQ_OxRdtase_su3"/>
</dbReference>
<evidence type="ECO:0000256" key="13">
    <source>
        <dbReference type="RuleBase" id="RU003639"/>
    </source>
</evidence>
<keyword evidence="3 12" id="KW-0813">Transport</keyword>
<keyword evidence="9 12" id="KW-0520">NAD</keyword>
<reference evidence="14 15" key="1">
    <citation type="submission" date="2020-04" db="EMBL/GenBank/DDBJ databases">
        <title>Description of novel Gluconacetobacter.</title>
        <authorList>
            <person name="Sombolestani A."/>
        </authorList>
    </citation>
    <scope>NUCLEOTIDE SEQUENCE [LARGE SCALE GENOMIC DNA]</scope>
    <source>
        <strain evidence="14 15">LMG 27724</strain>
    </source>
</reference>
<evidence type="ECO:0000256" key="12">
    <source>
        <dbReference type="HAMAP-Rule" id="MF_01394"/>
    </source>
</evidence>
<evidence type="ECO:0000256" key="6">
    <source>
        <dbReference type="ARBA" id="ARBA00022719"/>
    </source>
</evidence>
<name>A0A7W4J0H2_9PROT</name>
<keyword evidence="7 12" id="KW-1278">Translocase</keyword>
<proteinExistence type="inferred from homology"/>
<evidence type="ECO:0000256" key="1">
    <source>
        <dbReference type="ARBA" id="ARBA00004141"/>
    </source>
</evidence>
<dbReference type="AlphaFoldDB" id="A0A7W4J0H2"/>
<dbReference type="GO" id="GO:0008137">
    <property type="term" value="F:NADH dehydrogenase (ubiquinone) activity"/>
    <property type="evidence" value="ECO:0007669"/>
    <property type="project" value="InterPro"/>
</dbReference>
<comment type="function">
    <text evidence="12">NDH-1 shuttles electrons from NADH, via FMN and iron-sulfur (Fe-S) centers, to quinones in the respiratory chain. The immediate electron acceptor for the enzyme in this species is believed to be ubiquinone. Couples the redox reaction to proton translocation (for every two electrons transferred, four hydrogen ions are translocated across the cytoplasmic membrane), and thus conserves the redox energy in a proton gradient.</text>
</comment>
<comment type="caution">
    <text evidence="12">Lacks conserved residue(s) required for the propagation of feature annotation.</text>
</comment>
<evidence type="ECO:0000256" key="7">
    <source>
        <dbReference type="ARBA" id="ARBA00022967"/>
    </source>
</evidence>
<evidence type="ECO:0000256" key="3">
    <source>
        <dbReference type="ARBA" id="ARBA00022448"/>
    </source>
</evidence>
<comment type="similarity">
    <text evidence="2 12 13">Belongs to the complex I subunit 3 family.</text>
</comment>
<keyword evidence="11 12" id="KW-0472">Membrane</keyword>
<dbReference type="PANTHER" id="PTHR11058">
    <property type="entry name" value="NADH-UBIQUINONE OXIDOREDUCTASE CHAIN 3"/>
    <property type="match status" value="1"/>
</dbReference>
<dbReference type="Pfam" id="PF00507">
    <property type="entry name" value="Oxidored_q4"/>
    <property type="match status" value="1"/>
</dbReference>
<dbReference type="PANTHER" id="PTHR11058:SF21">
    <property type="entry name" value="NADH-QUINONE OXIDOREDUCTASE SUBUNIT A"/>
    <property type="match status" value="1"/>
</dbReference>
<dbReference type="HAMAP" id="MF_01394">
    <property type="entry name" value="NDH1_NuoA"/>
    <property type="match status" value="1"/>
</dbReference>
<evidence type="ECO:0000313" key="14">
    <source>
        <dbReference type="EMBL" id="MBB2172434.1"/>
    </source>
</evidence>
<keyword evidence="5 12" id="KW-0812">Transmembrane</keyword>
<dbReference type="EC" id="7.1.1.-" evidence="12"/>
<dbReference type="Proteomes" id="UP000577891">
    <property type="component" value="Unassembled WGS sequence"/>
</dbReference>
<dbReference type="InterPro" id="IPR023043">
    <property type="entry name" value="NAD(P)H_OxRDtase_bac/plastid"/>
</dbReference>
<keyword evidence="10 12" id="KW-0830">Ubiquinone</keyword>
<dbReference type="InterPro" id="IPR038430">
    <property type="entry name" value="NDAH_ubi_oxred_su3_sf"/>
</dbReference>
<comment type="subunit">
    <text evidence="12">NDH-1 is composed of 14 different subunits. Subunits NuoA, H, J, K, L, M, N constitute the membrane sector of the complex.</text>
</comment>
<keyword evidence="15" id="KW-1185">Reference proteome</keyword>
<sequence length="134" mass="14675">MWSFCALHPLMLYAIAIAALLSAMLALASVTGNRRVGPARGASMNLPFESGILPVGSAHLRLPVQYYLIAVFFVIFDAEAVFLFSWAPIVRQAGWQGYGAVLLFTIFLGIALAYLWRSGGLEWGPTQRLTRKVS</sequence>
<evidence type="ECO:0000256" key="8">
    <source>
        <dbReference type="ARBA" id="ARBA00022989"/>
    </source>
</evidence>
<accession>A0A7W4J0H2</accession>